<organism evidence="10 11">
    <name type="scientific">Candidatus Scatosoma pullistercoris</name>
    <dbReference type="NCBI Taxonomy" id="2840934"/>
    <lineage>
        <taxon>Bacteria</taxon>
        <taxon>Bacillati</taxon>
        <taxon>Bacillota</taxon>
        <taxon>Clostridia</taxon>
        <taxon>Candidatus Scatosoma</taxon>
    </lineage>
</organism>
<keyword evidence="7 9" id="KW-0378">Hydrolase</keyword>
<evidence type="ECO:0000256" key="1">
    <source>
        <dbReference type="ARBA" id="ARBA00010875"/>
    </source>
</evidence>
<dbReference type="NCBIfam" id="TIGR00043">
    <property type="entry name" value="rRNA maturation RNase YbeY"/>
    <property type="match status" value="1"/>
</dbReference>
<comment type="subcellular location">
    <subcellularLocation>
        <location evidence="9">Cytoplasm</location>
    </subcellularLocation>
</comment>
<evidence type="ECO:0000256" key="7">
    <source>
        <dbReference type="ARBA" id="ARBA00022801"/>
    </source>
</evidence>
<feature type="binding site" evidence="9">
    <location>
        <position position="129"/>
    </location>
    <ligand>
        <name>Zn(2+)</name>
        <dbReference type="ChEBI" id="CHEBI:29105"/>
        <note>catalytic</note>
    </ligand>
</feature>
<reference evidence="10" key="2">
    <citation type="journal article" date="2021" name="PeerJ">
        <title>Extensive microbial diversity within the chicken gut microbiome revealed by metagenomics and culture.</title>
        <authorList>
            <person name="Gilroy R."/>
            <person name="Ravi A."/>
            <person name="Getino M."/>
            <person name="Pursley I."/>
            <person name="Horton D.L."/>
            <person name="Alikhan N.F."/>
            <person name="Baker D."/>
            <person name="Gharbi K."/>
            <person name="Hall N."/>
            <person name="Watson M."/>
            <person name="Adriaenssens E.M."/>
            <person name="Foster-Nyarko E."/>
            <person name="Jarju S."/>
            <person name="Secka A."/>
            <person name="Antonio M."/>
            <person name="Oren A."/>
            <person name="Chaudhuri R.R."/>
            <person name="La Ragione R."/>
            <person name="Hildebrand F."/>
            <person name="Pallen M.J."/>
        </authorList>
    </citation>
    <scope>NUCLEOTIDE SEQUENCE</scope>
    <source>
        <strain evidence="10">11687</strain>
    </source>
</reference>
<comment type="similarity">
    <text evidence="1 9">Belongs to the endoribonuclease YbeY family.</text>
</comment>
<protein>
    <recommendedName>
        <fullName evidence="9">Endoribonuclease YbeY</fullName>
        <ecNumber evidence="9">3.1.-.-</ecNumber>
    </recommendedName>
</protein>
<dbReference type="GO" id="GO:0006364">
    <property type="term" value="P:rRNA processing"/>
    <property type="evidence" value="ECO:0007669"/>
    <property type="project" value="UniProtKB-UniRule"/>
</dbReference>
<evidence type="ECO:0000313" key="10">
    <source>
        <dbReference type="EMBL" id="HIU59447.1"/>
    </source>
</evidence>
<dbReference type="GO" id="GO:0004521">
    <property type="term" value="F:RNA endonuclease activity"/>
    <property type="evidence" value="ECO:0007669"/>
    <property type="project" value="UniProtKB-UniRule"/>
</dbReference>
<dbReference type="GO" id="GO:0005737">
    <property type="term" value="C:cytoplasm"/>
    <property type="evidence" value="ECO:0007669"/>
    <property type="project" value="UniProtKB-SubCell"/>
</dbReference>
<proteinExistence type="inferred from homology"/>
<keyword evidence="4 9" id="KW-0540">Nuclease</keyword>
<evidence type="ECO:0000256" key="4">
    <source>
        <dbReference type="ARBA" id="ARBA00022722"/>
    </source>
</evidence>
<dbReference type="AlphaFoldDB" id="A0A9D1MFQ6"/>
<dbReference type="PANTHER" id="PTHR46986:SF1">
    <property type="entry name" value="ENDORIBONUCLEASE YBEY, CHLOROPLASTIC"/>
    <property type="match status" value="1"/>
</dbReference>
<dbReference type="Gene3D" id="3.40.390.30">
    <property type="entry name" value="Metalloproteases ('zincins'), catalytic domain"/>
    <property type="match status" value="1"/>
</dbReference>
<keyword evidence="8 9" id="KW-0862">Zinc</keyword>
<feature type="binding site" evidence="9">
    <location>
        <position position="135"/>
    </location>
    <ligand>
        <name>Zn(2+)</name>
        <dbReference type="ChEBI" id="CHEBI:29105"/>
        <note>catalytic</note>
    </ligand>
</feature>
<dbReference type="EC" id="3.1.-.-" evidence="9"/>
<name>A0A9D1MFQ6_9FIRM</name>
<dbReference type="InterPro" id="IPR002036">
    <property type="entry name" value="YbeY"/>
</dbReference>
<evidence type="ECO:0000313" key="11">
    <source>
        <dbReference type="Proteomes" id="UP000824081"/>
    </source>
</evidence>
<dbReference type="Pfam" id="PF02130">
    <property type="entry name" value="YbeY"/>
    <property type="match status" value="1"/>
</dbReference>
<dbReference type="SUPFAM" id="SSF55486">
    <property type="entry name" value="Metalloproteases ('zincins'), catalytic domain"/>
    <property type="match status" value="1"/>
</dbReference>
<sequence length="159" mass="18562">MKQFFIYSESEEFPEENVRALEKAMEGFVPSDIPLAVEFIFTDEEEIRRLNREQRQVDKVTDVLSFPALDGIKGKPLKKSEHPFDEDEEGHLFIGSVAVCVRRAHEQAEEYGHSYNHELHYLLVHGIMHCLGYDHETDEERAEMREKEEEILGKLGITR</sequence>
<dbReference type="GO" id="GO:0004222">
    <property type="term" value="F:metalloendopeptidase activity"/>
    <property type="evidence" value="ECO:0007669"/>
    <property type="project" value="InterPro"/>
</dbReference>
<evidence type="ECO:0000256" key="3">
    <source>
        <dbReference type="ARBA" id="ARBA00022552"/>
    </source>
</evidence>
<evidence type="ECO:0000256" key="5">
    <source>
        <dbReference type="ARBA" id="ARBA00022723"/>
    </source>
</evidence>
<evidence type="ECO:0000256" key="2">
    <source>
        <dbReference type="ARBA" id="ARBA00022517"/>
    </source>
</evidence>
<evidence type="ECO:0000256" key="9">
    <source>
        <dbReference type="HAMAP-Rule" id="MF_00009"/>
    </source>
</evidence>
<dbReference type="GO" id="GO:0008270">
    <property type="term" value="F:zinc ion binding"/>
    <property type="evidence" value="ECO:0007669"/>
    <property type="project" value="UniProtKB-UniRule"/>
</dbReference>
<comment type="caution">
    <text evidence="10">The sequence shown here is derived from an EMBL/GenBank/DDBJ whole genome shotgun (WGS) entry which is preliminary data.</text>
</comment>
<gene>
    <name evidence="9 10" type="primary">ybeY</name>
    <name evidence="10" type="ORF">IAC57_05020</name>
</gene>
<comment type="function">
    <text evidence="9">Single strand-specific metallo-endoribonuclease involved in late-stage 70S ribosome quality control and in maturation of the 3' terminus of the 16S rRNA.</text>
</comment>
<keyword evidence="9" id="KW-0963">Cytoplasm</keyword>
<keyword evidence="2 9" id="KW-0690">Ribosome biogenesis</keyword>
<feature type="binding site" evidence="9">
    <location>
        <position position="125"/>
    </location>
    <ligand>
        <name>Zn(2+)</name>
        <dbReference type="ChEBI" id="CHEBI:29105"/>
        <note>catalytic</note>
    </ligand>
</feature>
<reference evidence="10" key="1">
    <citation type="submission" date="2020-10" db="EMBL/GenBank/DDBJ databases">
        <authorList>
            <person name="Gilroy R."/>
        </authorList>
    </citation>
    <scope>NUCLEOTIDE SEQUENCE</scope>
    <source>
        <strain evidence="10">11687</strain>
    </source>
</reference>
<keyword evidence="6 9" id="KW-0255">Endonuclease</keyword>
<dbReference type="PANTHER" id="PTHR46986">
    <property type="entry name" value="ENDORIBONUCLEASE YBEY, CHLOROPLASTIC"/>
    <property type="match status" value="1"/>
</dbReference>
<keyword evidence="5 9" id="KW-0479">Metal-binding</keyword>
<keyword evidence="3 9" id="KW-0698">rRNA processing</keyword>
<comment type="cofactor">
    <cofactor evidence="9">
        <name>Zn(2+)</name>
        <dbReference type="ChEBI" id="CHEBI:29105"/>
    </cofactor>
    <text evidence="9">Binds 1 zinc ion.</text>
</comment>
<dbReference type="HAMAP" id="MF_00009">
    <property type="entry name" value="Endoribonucl_YbeY"/>
    <property type="match status" value="1"/>
</dbReference>
<dbReference type="Proteomes" id="UP000824081">
    <property type="component" value="Unassembled WGS sequence"/>
</dbReference>
<accession>A0A9D1MFQ6</accession>
<dbReference type="InterPro" id="IPR023091">
    <property type="entry name" value="MetalPrtase_cat_dom_sf_prd"/>
</dbReference>
<evidence type="ECO:0000256" key="8">
    <source>
        <dbReference type="ARBA" id="ARBA00022833"/>
    </source>
</evidence>
<evidence type="ECO:0000256" key="6">
    <source>
        <dbReference type="ARBA" id="ARBA00022759"/>
    </source>
</evidence>
<dbReference type="EMBL" id="DVMZ01000134">
    <property type="protein sequence ID" value="HIU59447.1"/>
    <property type="molecule type" value="Genomic_DNA"/>
</dbReference>